<evidence type="ECO:0000259" key="5">
    <source>
        <dbReference type="Pfam" id="PF04542"/>
    </source>
</evidence>
<dbReference type="GO" id="GO:0016987">
    <property type="term" value="F:sigma factor activity"/>
    <property type="evidence" value="ECO:0007669"/>
    <property type="project" value="UniProtKB-KW"/>
</dbReference>
<gene>
    <name evidence="7" type="ORF">CKY39_06275</name>
</gene>
<dbReference type="KEGG" id="vbo:CKY39_06275"/>
<proteinExistence type="inferred from homology"/>
<dbReference type="Pfam" id="PF04542">
    <property type="entry name" value="Sigma70_r2"/>
    <property type="match status" value="1"/>
</dbReference>
<dbReference type="SUPFAM" id="SSF88946">
    <property type="entry name" value="Sigma2 domain of RNA polymerase sigma factors"/>
    <property type="match status" value="1"/>
</dbReference>
<dbReference type="InterPro" id="IPR013325">
    <property type="entry name" value="RNA_pol_sigma_r2"/>
</dbReference>
<dbReference type="GO" id="GO:0003677">
    <property type="term" value="F:DNA binding"/>
    <property type="evidence" value="ECO:0007669"/>
    <property type="project" value="InterPro"/>
</dbReference>
<keyword evidence="4" id="KW-0804">Transcription</keyword>
<dbReference type="RefSeq" id="WP_095743814.1">
    <property type="nucleotide sequence ID" value="NZ_CP023284.1"/>
</dbReference>
<dbReference type="GO" id="GO:0006352">
    <property type="term" value="P:DNA-templated transcription initiation"/>
    <property type="evidence" value="ECO:0007669"/>
    <property type="project" value="InterPro"/>
</dbReference>
<dbReference type="Pfam" id="PF08281">
    <property type="entry name" value="Sigma70_r4_2"/>
    <property type="match status" value="1"/>
</dbReference>
<protein>
    <submittedName>
        <fullName evidence="7">RNA polymerase subunit sigma-70</fullName>
    </submittedName>
</protein>
<reference evidence="7 8" key="1">
    <citation type="submission" date="2017-09" db="EMBL/GenBank/DDBJ databases">
        <title>The diverse metabolic capabilities of V. boronicumulans make it an excellent choice for continued studies on novel biodegradation.</title>
        <authorList>
            <person name="Sun S."/>
        </authorList>
    </citation>
    <scope>NUCLEOTIDE SEQUENCE [LARGE SCALE GENOMIC DNA]</scope>
    <source>
        <strain evidence="7 8">J1</strain>
    </source>
</reference>
<dbReference type="InterPro" id="IPR013324">
    <property type="entry name" value="RNA_pol_sigma_r3/r4-like"/>
</dbReference>
<dbReference type="Gene3D" id="1.10.10.10">
    <property type="entry name" value="Winged helix-like DNA-binding domain superfamily/Winged helix DNA-binding domain"/>
    <property type="match status" value="1"/>
</dbReference>
<name>A0A250DES5_9BURK</name>
<dbReference type="AlphaFoldDB" id="A0A250DES5"/>
<dbReference type="PANTHER" id="PTHR43133">
    <property type="entry name" value="RNA POLYMERASE ECF-TYPE SIGMA FACTO"/>
    <property type="match status" value="1"/>
</dbReference>
<dbReference type="InterPro" id="IPR013249">
    <property type="entry name" value="RNA_pol_sigma70_r4_t2"/>
</dbReference>
<evidence type="ECO:0000259" key="6">
    <source>
        <dbReference type="Pfam" id="PF08281"/>
    </source>
</evidence>
<dbReference type="Gene3D" id="1.10.1740.10">
    <property type="match status" value="1"/>
</dbReference>
<organism evidence="7 8">
    <name type="scientific">Variovorax boronicumulans</name>
    <dbReference type="NCBI Taxonomy" id="436515"/>
    <lineage>
        <taxon>Bacteria</taxon>
        <taxon>Pseudomonadati</taxon>
        <taxon>Pseudomonadota</taxon>
        <taxon>Betaproteobacteria</taxon>
        <taxon>Burkholderiales</taxon>
        <taxon>Comamonadaceae</taxon>
        <taxon>Variovorax</taxon>
    </lineage>
</organism>
<dbReference type="InterPro" id="IPR014284">
    <property type="entry name" value="RNA_pol_sigma-70_dom"/>
</dbReference>
<dbReference type="EMBL" id="CP023284">
    <property type="protein sequence ID" value="ATA52858.1"/>
    <property type="molecule type" value="Genomic_DNA"/>
</dbReference>
<evidence type="ECO:0000256" key="1">
    <source>
        <dbReference type="ARBA" id="ARBA00010641"/>
    </source>
</evidence>
<dbReference type="InterPro" id="IPR039425">
    <property type="entry name" value="RNA_pol_sigma-70-like"/>
</dbReference>
<evidence type="ECO:0000256" key="4">
    <source>
        <dbReference type="ARBA" id="ARBA00023163"/>
    </source>
</evidence>
<dbReference type="SUPFAM" id="SSF88659">
    <property type="entry name" value="Sigma3 and sigma4 domains of RNA polymerase sigma factors"/>
    <property type="match status" value="1"/>
</dbReference>
<evidence type="ECO:0000256" key="2">
    <source>
        <dbReference type="ARBA" id="ARBA00023015"/>
    </source>
</evidence>
<sequence>MSEEVRLVLLDFLSQRYGELKRRLTRLLGSDDLAGDALQDTWLRLRRLEDQGPVQHPRAFLLRMAVNIAVNNLRSQSRIVPRSEVDALLDVADTAPGPAEIAEARSEMAALYKVIARMPKRRRDILVLVRWQGLPQKEVAERLGVSLHTVEHELKRAHDFCAAHMGRQMDQKK</sequence>
<evidence type="ECO:0000256" key="3">
    <source>
        <dbReference type="ARBA" id="ARBA00023082"/>
    </source>
</evidence>
<dbReference type="NCBIfam" id="TIGR02937">
    <property type="entry name" value="sigma70-ECF"/>
    <property type="match status" value="1"/>
</dbReference>
<dbReference type="Proteomes" id="UP000217154">
    <property type="component" value="Chromosome"/>
</dbReference>
<evidence type="ECO:0000313" key="8">
    <source>
        <dbReference type="Proteomes" id="UP000217154"/>
    </source>
</evidence>
<evidence type="ECO:0000313" key="7">
    <source>
        <dbReference type="EMBL" id="ATA52858.1"/>
    </source>
</evidence>
<dbReference type="InterPro" id="IPR036388">
    <property type="entry name" value="WH-like_DNA-bd_sf"/>
</dbReference>
<keyword evidence="3" id="KW-0731">Sigma factor</keyword>
<dbReference type="PANTHER" id="PTHR43133:SF63">
    <property type="entry name" value="RNA POLYMERASE SIGMA FACTOR FECI-RELATED"/>
    <property type="match status" value="1"/>
</dbReference>
<feature type="domain" description="RNA polymerase sigma-70 region 2" evidence="5">
    <location>
        <begin position="17"/>
        <end position="78"/>
    </location>
</feature>
<accession>A0A250DES5</accession>
<comment type="similarity">
    <text evidence="1">Belongs to the sigma-70 factor family. ECF subfamily.</text>
</comment>
<keyword evidence="2" id="KW-0805">Transcription regulation</keyword>
<dbReference type="InterPro" id="IPR007627">
    <property type="entry name" value="RNA_pol_sigma70_r2"/>
</dbReference>
<feature type="domain" description="RNA polymerase sigma factor 70 region 4 type 2" evidence="6">
    <location>
        <begin position="110"/>
        <end position="157"/>
    </location>
</feature>